<dbReference type="PANTHER" id="PTHR46692:SF1">
    <property type="entry name" value="NUCLEOSIDE HYDROLASE 3-RELATED"/>
    <property type="match status" value="1"/>
</dbReference>
<dbReference type="AlphaFoldDB" id="A0AAV0FMK9"/>
<feature type="non-terminal residue" evidence="1">
    <location>
        <position position="102"/>
    </location>
</feature>
<dbReference type="PANTHER" id="PTHR46692">
    <property type="entry name" value="INOSINE-URIDINE PREFERRING NUCLEOSIDE HYDROLASE FAMILY PROTEIN"/>
    <property type="match status" value="1"/>
</dbReference>
<keyword evidence="2" id="KW-1185">Reference proteome</keyword>
<gene>
    <name evidence="1" type="ORF">CEPIT_LOCUS35443</name>
</gene>
<dbReference type="Proteomes" id="UP001152523">
    <property type="component" value="Unassembled WGS sequence"/>
</dbReference>
<organism evidence="1 2">
    <name type="scientific">Cuscuta epithymum</name>
    <dbReference type="NCBI Taxonomy" id="186058"/>
    <lineage>
        <taxon>Eukaryota</taxon>
        <taxon>Viridiplantae</taxon>
        <taxon>Streptophyta</taxon>
        <taxon>Embryophyta</taxon>
        <taxon>Tracheophyta</taxon>
        <taxon>Spermatophyta</taxon>
        <taxon>Magnoliopsida</taxon>
        <taxon>eudicotyledons</taxon>
        <taxon>Gunneridae</taxon>
        <taxon>Pentapetalae</taxon>
        <taxon>asterids</taxon>
        <taxon>lamiids</taxon>
        <taxon>Solanales</taxon>
        <taxon>Convolvulaceae</taxon>
        <taxon>Cuscuteae</taxon>
        <taxon>Cuscuta</taxon>
        <taxon>Cuscuta subgen. Cuscuta</taxon>
    </lineage>
</organism>
<proteinExistence type="predicted"/>
<sequence length="102" mass="11379">MYFDPLAAKIVFDSKLNITLIPLAAQRQLSSWEEMGRAIAPQETPEAQFTRNLLSRLLHSKLINQHMETFIGEIVGSVLIAGDISTLKPTFDIKKIKVIAEG</sequence>
<reference evidence="1" key="1">
    <citation type="submission" date="2022-07" db="EMBL/GenBank/DDBJ databases">
        <authorList>
            <person name="Macas J."/>
            <person name="Novak P."/>
            <person name="Neumann P."/>
        </authorList>
    </citation>
    <scope>NUCLEOTIDE SEQUENCE</scope>
</reference>
<comment type="caution">
    <text evidence="1">The sequence shown here is derived from an EMBL/GenBank/DDBJ whole genome shotgun (WGS) entry which is preliminary data.</text>
</comment>
<dbReference type="InterPro" id="IPR036452">
    <property type="entry name" value="Ribo_hydro-like"/>
</dbReference>
<dbReference type="Gene3D" id="3.90.245.10">
    <property type="entry name" value="Ribonucleoside hydrolase-like"/>
    <property type="match status" value="1"/>
</dbReference>
<dbReference type="GO" id="GO:0016799">
    <property type="term" value="F:hydrolase activity, hydrolyzing N-glycosyl compounds"/>
    <property type="evidence" value="ECO:0007669"/>
    <property type="project" value="InterPro"/>
</dbReference>
<name>A0AAV0FMK9_9ASTE</name>
<dbReference type="EMBL" id="CAMAPF010000996">
    <property type="protein sequence ID" value="CAH9136672.1"/>
    <property type="molecule type" value="Genomic_DNA"/>
</dbReference>
<evidence type="ECO:0000313" key="1">
    <source>
        <dbReference type="EMBL" id="CAH9136672.1"/>
    </source>
</evidence>
<protein>
    <submittedName>
        <fullName evidence="1">Uncharacterized protein</fullName>
    </submittedName>
</protein>
<dbReference type="SUPFAM" id="SSF53590">
    <property type="entry name" value="Nucleoside hydrolase"/>
    <property type="match status" value="1"/>
</dbReference>
<accession>A0AAV0FMK9</accession>
<evidence type="ECO:0000313" key="2">
    <source>
        <dbReference type="Proteomes" id="UP001152523"/>
    </source>
</evidence>